<protein>
    <submittedName>
        <fullName evidence="1">Tryptophan 2,3-dioxygenase</fullName>
    </submittedName>
</protein>
<dbReference type="InterPro" id="IPR037217">
    <property type="entry name" value="Trp/Indoleamine_2_3_dOase-like"/>
</dbReference>
<dbReference type="AlphaFoldDB" id="A0AAE3GJF4"/>
<dbReference type="PANTHER" id="PTHR10138">
    <property type="entry name" value="TRYPTOPHAN 2,3-DIOXYGENASE"/>
    <property type="match status" value="1"/>
</dbReference>
<comment type="caution">
    <text evidence="1">The sequence shown here is derived from an EMBL/GenBank/DDBJ whole genome shotgun (WGS) entry which is preliminary data.</text>
</comment>
<organism evidence="1 2">
    <name type="scientific">Goodfellowiella coeruleoviolacea</name>
    <dbReference type="NCBI Taxonomy" id="334858"/>
    <lineage>
        <taxon>Bacteria</taxon>
        <taxon>Bacillati</taxon>
        <taxon>Actinomycetota</taxon>
        <taxon>Actinomycetes</taxon>
        <taxon>Pseudonocardiales</taxon>
        <taxon>Pseudonocardiaceae</taxon>
        <taxon>Goodfellowiella</taxon>
    </lineage>
</organism>
<dbReference type="Pfam" id="PF03301">
    <property type="entry name" value="Trp_dioxygenase"/>
    <property type="match status" value="1"/>
</dbReference>
<keyword evidence="2" id="KW-1185">Reference proteome</keyword>
<dbReference type="EMBL" id="JAMTCK010000014">
    <property type="protein sequence ID" value="MCP2168615.1"/>
    <property type="molecule type" value="Genomic_DNA"/>
</dbReference>
<dbReference type="GO" id="GO:0020037">
    <property type="term" value="F:heme binding"/>
    <property type="evidence" value="ECO:0007669"/>
    <property type="project" value="InterPro"/>
</dbReference>
<dbReference type="GO" id="GO:0004833">
    <property type="term" value="F:L-tryptophan 2,3-dioxygenase activity"/>
    <property type="evidence" value="ECO:0007669"/>
    <property type="project" value="InterPro"/>
</dbReference>
<dbReference type="Gene3D" id="1.20.58.480">
    <property type="match status" value="1"/>
</dbReference>
<reference evidence="1" key="1">
    <citation type="submission" date="2022-06" db="EMBL/GenBank/DDBJ databases">
        <title>Genomic Encyclopedia of Archaeal and Bacterial Type Strains, Phase II (KMG-II): from individual species to whole genera.</title>
        <authorList>
            <person name="Goeker M."/>
        </authorList>
    </citation>
    <scope>NUCLEOTIDE SEQUENCE</scope>
    <source>
        <strain evidence="1">DSM 43935</strain>
    </source>
</reference>
<evidence type="ECO:0000313" key="1">
    <source>
        <dbReference type="EMBL" id="MCP2168615.1"/>
    </source>
</evidence>
<name>A0AAE3GJF4_9PSEU</name>
<dbReference type="Proteomes" id="UP001206128">
    <property type="component" value="Unassembled WGS sequence"/>
</dbReference>
<dbReference type="GO" id="GO:0046872">
    <property type="term" value="F:metal ion binding"/>
    <property type="evidence" value="ECO:0007669"/>
    <property type="project" value="InterPro"/>
</dbReference>
<dbReference type="SUPFAM" id="SSF140959">
    <property type="entry name" value="Indolic compounds 2,3-dioxygenase-like"/>
    <property type="match status" value="1"/>
</dbReference>
<proteinExistence type="predicted"/>
<accession>A0AAE3GJF4</accession>
<sequence>MTAMTYSTYLHLDELLSLQHPLTPSDQQDVHDSERLFIVVHQASETLLSQVLTDLRHIEADRCTSQCFAHRVDRATRLIHALEGQLSLLHNTLRRTDFLLFRDRFGSASGLQSTQFRELFTLTERLTRRDVAHRSVTELEHLMRLRAAVQDWRRTHIKLVAHMIGDLPGSGNTSGIEYLARQLDGPAPGDAAAAAGPRTRS</sequence>
<dbReference type="GO" id="GO:0019442">
    <property type="term" value="P:L-tryptophan catabolic process to acetyl-CoA"/>
    <property type="evidence" value="ECO:0007669"/>
    <property type="project" value="TreeGrafter"/>
</dbReference>
<evidence type="ECO:0000313" key="2">
    <source>
        <dbReference type="Proteomes" id="UP001206128"/>
    </source>
</evidence>
<gene>
    <name evidence="1" type="ORF">LX83_005493</name>
</gene>
<dbReference type="GO" id="GO:0019441">
    <property type="term" value="P:L-tryptophan catabolic process to kynurenine"/>
    <property type="evidence" value="ECO:0007669"/>
    <property type="project" value="InterPro"/>
</dbReference>
<dbReference type="PANTHER" id="PTHR10138:SF0">
    <property type="entry name" value="TRYPTOPHAN 2,3-DIOXYGENASE"/>
    <property type="match status" value="1"/>
</dbReference>
<dbReference type="InterPro" id="IPR004981">
    <property type="entry name" value="Trp_2_3_dOase"/>
</dbReference>